<accession>A0A815J6Z5</accession>
<gene>
    <name evidence="2" type="ORF">JXQ802_LOCUS49859</name>
    <name evidence="1" type="ORF">PYM288_LOCUS33727</name>
</gene>
<evidence type="ECO:0000313" key="1">
    <source>
        <dbReference type="EMBL" id="CAF1378403.1"/>
    </source>
</evidence>
<evidence type="ECO:0000313" key="3">
    <source>
        <dbReference type="Proteomes" id="UP000663854"/>
    </source>
</evidence>
<name>A0A815J6Z5_9BILA</name>
<evidence type="ECO:0000313" key="2">
    <source>
        <dbReference type="EMBL" id="CAF1614999.1"/>
    </source>
</evidence>
<dbReference type="EMBL" id="CAJNOH010004727">
    <property type="protein sequence ID" value="CAF1378403.1"/>
    <property type="molecule type" value="Genomic_DNA"/>
</dbReference>
<dbReference type="AlphaFoldDB" id="A0A815J6Z5"/>
<organism evidence="1 3">
    <name type="scientific">Rotaria sordida</name>
    <dbReference type="NCBI Taxonomy" id="392033"/>
    <lineage>
        <taxon>Eukaryota</taxon>
        <taxon>Metazoa</taxon>
        <taxon>Spiralia</taxon>
        <taxon>Gnathifera</taxon>
        <taxon>Rotifera</taxon>
        <taxon>Eurotatoria</taxon>
        <taxon>Bdelloidea</taxon>
        <taxon>Philodinida</taxon>
        <taxon>Philodinidae</taxon>
        <taxon>Rotaria</taxon>
    </lineage>
</organism>
<protein>
    <submittedName>
        <fullName evidence="1">Uncharacterized protein</fullName>
    </submittedName>
</protein>
<dbReference type="Proteomes" id="UP000663870">
    <property type="component" value="Unassembled WGS sequence"/>
</dbReference>
<keyword evidence="4" id="KW-1185">Reference proteome</keyword>
<reference evidence="1" key="1">
    <citation type="submission" date="2021-02" db="EMBL/GenBank/DDBJ databases">
        <authorList>
            <person name="Nowell W R."/>
        </authorList>
    </citation>
    <scope>NUCLEOTIDE SEQUENCE</scope>
</reference>
<comment type="caution">
    <text evidence="1">The sequence shown here is derived from an EMBL/GenBank/DDBJ whole genome shotgun (WGS) entry which is preliminary data.</text>
</comment>
<sequence length="117" mass="13448">MASSRDESLLDIYSTQLTNFIVVSSFELRLIDPFIVTFRALANRKTIRNNLLKPNTLSLTSLKFFVHLYIFVLPVVESIVCLHIEKMVGLEEQSLNLQLVPKYLPLILQILLTTKNK</sequence>
<evidence type="ECO:0000313" key="4">
    <source>
        <dbReference type="Proteomes" id="UP000663870"/>
    </source>
</evidence>
<proteinExistence type="predicted"/>
<dbReference type="Proteomes" id="UP000663854">
    <property type="component" value="Unassembled WGS sequence"/>
</dbReference>
<dbReference type="EMBL" id="CAJNOL010006176">
    <property type="protein sequence ID" value="CAF1614999.1"/>
    <property type="molecule type" value="Genomic_DNA"/>
</dbReference>